<feature type="domain" description="Methyltransferase small" evidence="6">
    <location>
        <begin position="172"/>
        <end position="339"/>
    </location>
</feature>
<dbReference type="Gene3D" id="3.40.50.150">
    <property type="entry name" value="Vaccinia Virus protein VP39"/>
    <property type="match status" value="2"/>
</dbReference>
<dbReference type="EMBL" id="VLLF01000004">
    <property type="protein sequence ID" value="TWI87433.1"/>
    <property type="molecule type" value="Genomic_DNA"/>
</dbReference>
<organism evidence="7 8">
    <name type="scientific">Roseibium hamelinense</name>
    <dbReference type="NCBI Taxonomy" id="150831"/>
    <lineage>
        <taxon>Bacteria</taxon>
        <taxon>Pseudomonadati</taxon>
        <taxon>Pseudomonadota</taxon>
        <taxon>Alphaproteobacteria</taxon>
        <taxon>Hyphomicrobiales</taxon>
        <taxon>Stappiaceae</taxon>
        <taxon>Roseibium</taxon>
    </lineage>
</organism>
<evidence type="ECO:0000259" key="6">
    <source>
        <dbReference type="Pfam" id="PF05175"/>
    </source>
</evidence>
<dbReference type="PANTHER" id="PTHR47816">
    <property type="entry name" value="RIBOSOMAL RNA SMALL SUBUNIT METHYLTRANSFERASE C"/>
    <property type="match status" value="1"/>
</dbReference>
<protein>
    <submittedName>
        <fullName evidence="7">16S rRNA m(2)G 1207 methyltransferase</fullName>
    </submittedName>
</protein>
<dbReference type="GO" id="GO:0008757">
    <property type="term" value="F:S-adenosylmethionine-dependent methyltransferase activity"/>
    <property type="evidence" value="ECO:0007669"/>
    <property type="project" value="InterPro"/>
</dbReference>
<keyword evidence="8" id="KW-1185">Reference proteome</keyword>
<dbReference type="GO" id="GO:0003676">
    <property type="term" value="F:nucleic acid binding"/>
    <property type="evidence" value="ECO:0007669"/>
    <property type="project" value="InterPro"/>
</dbReference>
<evidence type="ECO:0000313" key="8">
    <source>
        <dbReference type="Proteomes" id="UP000320593"/>
    </source>
</evidence>
<keyword evidence="5" id="KW-0949">S-adenosyl-L-methionine</keyword>
<keyword evidence="2" id="KW-0698">rRNA processing</keyword>
<dbReference type="InterPro" id="IPR002052">
    <property type="entry name" value="DNA_methylase_N6_adenine_CS"/>
</dbReference>
<dbReference type="InterPro" id="IPR029063">
    <property type="entry name" value="SAM-dependent_MTases_sf"/>
</dbReference>
<evidence type="ECO:0000256" key="2">
    <source>
        <dbReference type="ARBA" id="ARBA00022552"/>
    </source>
</evidence>
<evidence type="ECO:0000256" key="4">
    <source>
        <dbReference type="ARBA" id="ARBA00022679"/>
    </source>
</evidence>
<evidence type="ECO:0000256" key="5">
    <source>
        <dbReference type="ARBA" id="ARBA00022691"/>
    </source>
</evidence>
<gene>
    <name evidence="7" type="ORF">JM93_01998</name>
</gene>
<dbReference type="SUPFAM" id="SSF53335">
    <property type="entry name" value="S-adenosyl-L-methionine-dependent methyltransferases"/>
    <property type="match status" value="1"/>
</dbReference>
<evidence type="ECO:0000256" key="1">
    <source>
        <dbReference type="ARBA" id="ARBA00022490"/>
    </source>
</evidence>
<dbReference type="GO" id="GO:0032259">
    <property type="term" value="P:methylation"/>
    <property type="evidence" value="ECO:0007669"/>
    <property type="project" value="UniProtKB-KW"/>
</dbReference>
<evidence type="ECO:0000313" key="7">
    <source>
        <dbReference type="EMBL" id="TWI87433.1"/>
    </source>
</evidence>
<dbReference type="AlphaFoldDB" id="A0A562T254"/>
<keyword evidence="4 7" id="KW-0808">Transferase</keyword>
<accession>A0A562T254</accession>
<sequence>MTDPALATLFLPLETGEIELSDPSQVLFMRARSGTQLSALRGKSAVFEQSFAPDRDSLESAGFVVTPETDAADFDLVMVLPGRQRQESRAQLAKAATRTKPGGTVIACATNTEGAKSLEADISALLGTPEKLTKHKCRCLWAAVDPELADQRLMQEWADLDGIRPIMDGAYLSRPGVFAWDRIDPASQLLADHLPDTLSGRGADLGAGLGFLARHVLENAPKVTGIDLYEAEKRALDLAEQNLSTFKGKRAMNGIWSDVTKGLDGPYDFLVSNPPFHQTGKADRSDIGQAFIRAASEGLRGGGTFWMVANRHLPYEHALSEAFASFNIVADQGGYKVIKAVKAKGR</sequence>
<dbReference type="OrthoDB" id="9816072at2"/>
<comment type="caution">
    <text evidence="7">The sequence shown here is derived from an EMBL/GenBank/DDBJ whole genome shotgun (WGS) entry which is preliminary data.</text>
</comment>
<dbReference type="CDD" id="cd02440">
    <property type="entry name" value="AdoMet_MTases"/>
    <property type="match status" value="1"/>
</dbReference>
<dbReference type="RefSeq" id="WP_145342774.1">
    <property type="nucleotide sequence ID" value="NZ_SMLY01000081.1"/>
</dbReference>
<keyword evidence="3 7" id="KW-0489">Methyltransferase</keyword>
<reference evidence="7 8" key="1">
    <citation type="submission" date="2019-07" db="EMBL/GenBank/DDBJ databases">
        <title>Genomic Encyclopedia of Archaeal and Bacterial Type Strains, Phase II (KMG-II): from individual species to whole genera.</title>
        <authorList>
            <person name="Goeker M."/>
        </authorList>
    </citation>
    <scope>NUCLEOTIDE SEQUENCE [LARGE SCALE GENOMIC DNA]</scope>
    <source>
        <strain evidence="7 8">ATCC BAA-252</strain>
    </source>
</reference>
<dbReference type="PANTHER" id="PTHR47816:SF4">
    <property type="entry name" value="RIBOSOMAL RNA SMALL SUBUNIT METHYLTRANSFERASE C"/>
    <property type="match status" value="1"/>
</dbReference>
<dbReference type="InterPro" id="IPR007848">
    <property type="entry name" value="Small_mtfrase_dom"/>
</dbReference>
<dbReference type="GO" id="GO:0006364">
    <property type="term" value="P:rRNA processing"/>
    <property type="evidence" value="ECO:0007669"/>
    <property type="project" value="UniProtKB-KW"/>
</dbReference>
<evidence type="ECO:0000256" key="3">
    <source>
        <dbReference type="ARBA" id="ARBA00022603"/>
    </source>
</evidence>
<dbReference type="PROSITE" id="PS00092">
    <property type="entry name" value="N6_MTASE"/>
    <property type="match status" value="1"/>
</dbReference>
<dbReference type="Pfam" id="PF05175">
    <property type="entry name" value="MTS"/>
    <property type="match status" value="1"/>
</dbReference>
<proteinExistence type="predicted"/>
<name>A0A562T254_9HYPH</name>
<dbReference type="GO" id="GO:0008170">
    <property type="term" value="F:N-methyltransferase activity"/>
    <property type="evidence" value="ECO:0007669"/>
    <property type="project" value="UniProtKB-ARBA"/>
</dbReference>
<dbReference type="Proteomes" id="UP000320593">
    <property type="component" value="Unassembled WGS sequence"/>
</dbReference>
<keyword evidence="1" id="KW-0963">Cytoplasm</keyword>
<dbReference type="InterPro" id="IPR046977">
    <property type="entry name" value="RsmC/RlmG"/>
</dbReference>